<dbReference type="Proteomes" id="UP001157006">
    <property type="component" value="Chromosome 2"/>
</dbReference>
<evidence type="ECO:0000313" key="2">
    <source>
        <dbReference type="Proteomes" id="UP001157006"/>
    </source>
</evidence>
<accession>A0AAV0ZVT1</accession>
<evidence type="ECO:0000313" key="1">
    <source>
        <dbReference type="EMBL" id="CAI8601134.1"/>
    </source>
</evidence>
<organism evidence="1 2">
    <name type="scientific">Vicia faba</name>
    <name type="common">Broad bean</name>
    <name type="synonym">Faba vulgaris</name>
    <dbReference type="NCBI Taxonomy" id="3906"/>
    <lineage>
        <taxon>Eukaryota</taxon>
        <taxon>Viridiplantae</taxon>
        <taxon>Streptophyta</taxon>
        <taxon>Embryophyta</taxon>
        <taxon>Tracheophyta</taxon>
        <taxon>Spermatophyta</taxon>
        <taxon>Magnoliopsida</taxon>
        <taxon>eudicotyledons</taxon>
        <taxon>Gunneridae</taxon>
        <taxon>Pentapetalae</taxon>
        <taxon>rosids</taxon>
        <taxon>fabids</taxon>
        <taxon>Fabales</taxon>
        <taxon>Fabaceae</taxon>
        <taxon>Papilionoideae</taxon>
        <taxon>50 kb inversion clade</taxon>
        <taxon>NPAAA clade</taxon>
        <taxon>Hologalegina</taxon>
        <taxon>IRL clade</taxon>
        <taxon>Fabeae</taxon>
        <taxon>Vicia</taxon>
    </lineage>
</organism>
<name>A0AAV0ZVT1_VICFA</name>
<reference evidence="1 2" key="1">
    <citation type="submission" date="2023-01" db="EMBL/GenBank/DDBJ databases">
        <authorList>
            <person name="Kreplak J."/>
        </authorList>
    </citation>
    <scope>NUCLEOTIDE SEQUENCE [LARGE SCALE GENOMIC DNA]</scope>
</reference>
<gene>
    <name evidence="1" type="ORF">VFH_II257320</name>
</gene>
<sequence>MASYRGYVRVQRKSGVQTSSANTISFSLNLICGGSSFYAPLCRSPSGFNHRSLMLPNQPLLGETLFYASGFNHRSSSHSEKCLSTRYPSSSYRTSWIDLLHSCFIIFVLARSIIPY</sequence>
<dbReference type="EMBL" id="OX451737">
    <property type="protein sequence ID" value="CAI8601134.1"/>
    <property type="molecule type" value="Genomic_DNA"/>
</dbReference>
<protein>
    <submittedName>
        <fullName evidence="1">Uncharacterized protein</fullName>
    </submittedName>
</protein>
<proteinExistence type="predicted"/>
<dbReference type="AlphaFoldDB" id="A0AAV0ZVT1"/>
<keyword evidence="2" id="KW-1185">Reference proteome</keyword>